<organism evidence="1 2">
    <name type="scientific">Sphingomonas ginsenosidimutans</name>
    <dbReference type="NCBI Taxonomy" id="862134"/>
    <lineage>
        <taxon>Bacteria</taxon>
        <taxon>Pseudomonadati</taxon>
        <taxon>Pseudomonadota</taxon>
        <taxon>Alphaproteobacteria</taxon>
        <taxon>Sphingomonadales</taxon>
        <taxon>Sphingomonadaceae</taxon>
        <taxon>Sphingomonas</taxon>
    </lineage>
</organism>
<keyword evidence="2" id="KW-1185">Reference proteome</keyword>
<sequence>MHGVLKLHLPARVPNEGARQLARWVAFTHGGDLERAARVLWPTGPARMKGGFLQRIVSGEVVPSRVTGERMWRLFGLRARMFAMPAAGGWLEAETSGWADAGAVAA</sequence>
<evidence type="ECO:0000313" key="1">
    <source>
        <dbReference type="EMBL" id="PCG09685.1"/>
    </source>
</evidence>
<name>A0A2A4I170_9SPHN</name>
<evidence type="ECO:0000313" key="2">
    <source>
        <dbReference type="Proteomes" id="UP000218784"/>
    </source>
</evidence>
<comment type="caution">
    <text evidence="1">The sequence shown here is derived from an EMBL/GenBank/DDBJ whole genome shotgun (WGS) entry which is preliminary data.</text>
</comment>
<dbReference type="RefSeq" id="WP_096611335.1">
    <property type="nucleotide sequence ID" value="NZ_NWVD01000002.1"/>
</dbReference>
<reference evidence="1 2" key="1">
    <citation type="submission" date="2017-09" db="EMBL/GenBank/DDBJ databases">
        <title>Sphingomonas ginsenosidimutans KACC 14949, whole genome shotgun sequence.</title>
        <authorList>
            <person name="Feng G."/>
            <person name="Zhu H."/>
        </authorList>
    </citation>
    <scope>NUCLEOTIDE SEQUENCE [LARGE SCALE GENOMIC DNA]</scope>
    <source>
        <strain evidence="1 2">KACC 14949</strain>
    </source>
</reference>
<proteinExistence type="predicted"/>
<dbReference type="AlphaFoldDB" id="A0A2A4I170"/>
<protein>
    <submittedName>
        <fullName evidence="1">Uncharacterized protein</fullName>
    </submittedName>
</protein>
<accession>A0A2A4I170</accession>
<dbReference type="EMBL" id="NWVD01000002">
    <property type="protein sequence ID" value="PCG09685.1"/>
    <property type="molecule type" value="Genomic_DNA"/>
</dbReference>
<gene>
    <name evidence="1" type="ORF">COA17_07475</name>
</gene>
<dbReference type="Proteomes" id="UP000218784">
    <property type="component" value="Unassembled WGS sequence"/>
</dbReference>